<dbReference type="NCBIfam" id="NF041504">
    <property type="entry name" value="AccA_sub"/>
    <property type="match status" value="1"/>
</dbReference>
<keyword evidence="17" id="KW-0479">Metal-binding</keyword>
<dbReference type="GO" id="GO:0008270">
    <property type="term" value="F:zinc ion binding"/>
    <property type="evidence" value="ECO:0007669"/>
    <property type="project" value="UniProtKB-UniRule"/>
</dbReference>
<evidence type="ECO:0000313" key="21">
    <source>
        <dbReference type="Proteomes" id="UP000319353"/>
    </source>
</evidence>
<keyword evidence="17" id="KW-0863">Zinc-finger</keyword>
<evidence type="ECO:0000256" key="1">
    <source>
        <dbReference type="ARBA" id="ARBA00004496"/>
    </source>
</evidence>
<accession>A0A537KXQ2</accession>
<dbReference type="Pfam" id="PF01039">
    <property type="entry name" value="Carboxyl_trans"/>
    <property type="match status" value="1"/>
</dbReference>
<dbReference type="Pfam" id="PF03255">
    <property type="entry name" value="ACCA"/>
    <property type="match status" value="1"/>
</dbReference>
<keyword evidence="11 16" id="KW-0067">ATP-binding</keyword>
<dbReference type="GO" id="GO:2001295">
    <property type="term" value="P:malonyl-CoA biosynthetic process"/>
    <property type="evidence" value="ECO:0007669"/>
    <property type="project" value="UniProtKB-UniRule"/>
</dbReference>
<comment type="function">
    <text evidence="16">Component of the acetyl coenzyme A carboxylase (ACC) complex. First, biotin carboxylase catalyzes the carboxylation of biotin on its carrier protein (BCCP) and then the CO(2) group is transferred by the carboxyltransferase to acetyl-CoA to form malonyl-CoA.</text>
</comment>
<sequence>MTTTKCPSCGTEHAADTLAKVLYVCPRCGTYLHMPARERIMMLADPRAFKELDRGLVSVDPLRFTDQRSYRERLAEARRRTGLREAVVIGEARLEGRPVVLVVFDFDFMGGTMGSVVGEKVADAFEHATRRRWPVVSVVASGGARMQEGMLSLMQMAKTAATRAGHDRAGLAHIAVLTDPTFGGVAASFASLADVLIAEPGAEIGFVGPRVIDLTLNEPQPADSHRAEALFRAGMVDLVVGRPELRATVAFLVGHLSRPSARRARTLPGRAGAGVIRSVPEQSPPPPWHTVQLARHAGRPTSLEYITRLFARFVELHGDRQLGDDAAIVCGLGELKGQTVVVVAQERGRTDEEQAQRRRGRPFPEGYRKALRLMQLAAKFGLPVVTLIDTPGAYPGYQAEQRGIAQALAHNLQAMASLPTPIVSVVIGEGGSGGALALGVADRVLMLQNAIYSVISPEGAAAILFRDAARAQQVAEALKITADDLLRLGVIDGIVPEPEGGAHTDADLAARRLGGALQATLRDLTRMSVDTLLRRRYQKYRHIGKVGVYWRQVVRREMQELLDALEQRLLRREHGAGPDEDVRRRKDPAAQ</sequence>
<keyword evidence="20" id="KW-0436">Ligase</keyword>
<comment type="pathway">
    <text evidence="2 16">Lipid metabolism; malonyl-CoA biosynthesis; malonyl-CoA from acetyl-CoA: step 1/1.</text>
</comment>
<name>A0A537KXQ2_9BACT</name>
<comment type="caution">
    <text evidence="20">The sequence shown here is derived from an EMBL/GenBank/DDBJ whole genome shotgun (WGS) entry which is preliminary data.</text>
</comment>
<comment type="catalytic activity">
    <reaction evidence="15 16">
        <text>N(6)-carboxybiotinyl-L-lysyl-[protein] + acetyl-CoA = N(6)-biotinyl-L-lysyl-[protein] + malonyl-CoA</text>
        <dbReference type="Rhea" id="RHEA:54728"/>
        <dbReference type="Rhea" id="RHEA-COMP:10505"/>
        <dbReference type="Rhea" id="RHEA-COMP:10506"/>
        <dbReference type="ChEBI" id="CHEBI:57288"/>
        <dbReference type="ChEBI" id="CHEBI:57384"/>
        <dbReference type="ChEBI" id="CHEBI:83144"/>
        <dbReference type="ChEBI" id="CHEBI:83145"/>
        <dbReference type="EC" id="2.1.3.15"/>
    </reaction>
</comment>
<evidence type="ECO:0000256" key="8">
    <source>
        <dbReference type="ARBA" id="ARBA00022679"/>
    </source>
</evidence>
<dbReference type="PANTHER" id="PTHR42853">
    <property type="entry name" value="ACETYL-COENZYME A CARBOXYLASE CARBOXYL TRANSFERASE SUBUNIT ALPHA"/>
    <property type="match status" value="1"/>
</dbReference>
<dbReference type="PROSITE" id="PS50989">
    <property type="entry name" value="COA_CT_CTER"/>
    <property type="match status" value="1"/>
</dbReference>
<comment type="similarity">
    <text evidence="3">In the C-terminal section; belongs to the AccA family.</text>
</comment>
<comment type="subunit">
    <text evidence="5">Acetyl-CoA carboxylase is a heterotetramer composed of biotin carboxyl carrier protein (AccB), biotin carboxylase (AccC) and two subunits of ACCase subunit beta/alpha.</text>
</comment>
<feature type="binding site" evidence="17">
    <location>
        <position position="25"/>
    </location>
    <ligand>
        <name>Zn(2+)</name>
        <dbReference type="ChEBI" id="CHEBI:29105"/>
    </ligand>
</feature>
<dbReference type="InterPro" id="IPR000438">
    <property type="entry name" value="Acetyl_CoA_COase_Trfase_b_su"/>
</dbReference>
<evidence type="ECO:0000256" key="15">
    <source>
        <dbReference type="ARBA" id="ARBA00049152"/>
    </source>
</evidence>
<keyword evidence="17" id="KW-0862">Zinc</keyword>
<evidence type="ECO:0000256" key="17">
    <source>
        <dbReference type="HAMAP-Rule" id="MF_01395"/>
    </source>
</evidence>
<dbReference type="InterPro" id="IPR001095">
    <property type="entry name" value="Acetyl_CoA_COase_a_su"/>
</dbReference>
<evidence type="ECO:0000256" key="3">
    <source>
        <dbReference type="ARBA" id="ARBA00006276"/>
    </source>
</evidence>
<dbReference type="HAMAP" id="MF_00823">
    <property type="entry name" value="AcetylCoA_CT_alpha"/>
    <property type="match status" value="1"/>
</dbReference>
<keyword evidence="13 16" id="KW-0275">Fatty acid biosynthesis</keyword>
<evidence type="ECO:0000256" key="9">
    <source>
        <dbReference type="ARBA" id="ARBA00022741"/>
    </source>
</evidence>
<evidence type="ECO:0000256" key="11">
    <source>
        <dbReference type="ARBA" id="ARBA00022840"/>
    </source>
</evidence>
<comment type="similarity">
    <text evidence="16">Belongs to the AccA family.</text>
</comment>
<dbReference type="NCBIfam" id="TIGR00513">
    <property type="entry name" value="accA"/>
    <property type="match status" value="1"/>
</dbReference>
<evidence type="ECO:0000259" key="19">
    <source>
        <dbReference type="PROSITE" id="PS50989"/>
    </source>
</evidence>
<evidence type="ECO:0000256" key="16">
    <source>
        <dbReference type="HAMAP-Rule" id="MF_00823"/>
    </source>
</evidence>
<keyword evidence="12 16" id="KW-0443">Lipid metabolism</keyword>
<dbReference type="InterPro" id="IPR029045">
    <property type="entry name" value="ClpP/crotonase-like_dom_sf"/>
</dbReference>
<keyword evidence="9 16" id="KW-0547">Nucleotide-binding</keyword>
<dbReference type="Proteomes" id="UP000319353">
    <property type="component" value="Unassembled WGS sequence"/>
</dbReference>
<gene>
    <name evidence="17" type="primary">accD</name>
    <name evidence="16" type="synonym">accA</name>
    <name evidence="20" type="ORF">E6H01_09515</name>
</gene>
<dbReference type="PRINTS" id="PR01070">
    <property type="entry name" value="ACCCTRFRASEB"/>
</dbReference>
<evidence type="ECO:0000259" key="18">
    <source>
        <dbReference type="PROSITE" id="PS50980"/>
    </source>
</evidence>
<evidence type="ECO:0000256" key="13">
    <source>
        <dbReference type="ARBA" id="ARBA00023160"/>
    </source>
</evidence>
<evidence type="ECO:0000313" key="20">
    <source>
        <dbReference type="EMBL" id="TMJ00524.1"/>
    </source>
</evidence>
<dbReference type="GO" id="GO:0016743">
    <property type="term" value="F:carboxyl- or carbamoyltransferase activity"/>
    <property type="evidence" value="ECO:0007669"/>
    <property type="project" value="UniProtKB-UniRule"/>
</dbReference>
<dbReference type="SUPFAM" id="SSF52096">
    <property type="entry name" value="ClpP/crotonase"/>
    <property type="match status" value="2"/>
</dbReference>
<dbReference type="HAMAP" id="MF_01395">
    <property type="entry name" value="AcetylCoA_CT_beta"/>
    <property type="match status" value="1"/>
</dbReference>
<dbReference type="EMBL" id="VBAL01000114">
    <property type="protein sequence ID" value="TMJ00524.1"/>
    <property type="molecule type" value="Genomic_DNA"/>
</dbReference>
<dbReference type="GO" id="GO:0003989">
    <property type="term" value="F:acetyl-CoA carboxylase activity"/>
    <property type="evidence" value="ECO:0007669"/>
    <property type="project" value="InterPro"/>
</dbReference>
<feature type="binding site" evidence="17">
    <location>
        <position position="28"/>
    </location>
    <ligand>
        <name>Zn(2+)</name>
        <dbReference type="ChEBI" id="CHEBI:29105"/>
    </ligand>
</feature>
<dbReference type="PROSITE" id="PS50980">
    <property type="entry name" value="COA_CT_NTER"/>
    <property type="match status" value="1"/>
</dbReference>
<keyword evidence="8 16" id="KW-0808">Transferase</keyword>
<protein>
    <recommendedName>
        <fullName evidence="16 17">Multifunctional fusion protein</fullName>
    </recommendedName>
    <domain>
        <recommendedName>
            <fullName evidence="16">Acetyl-coenzyme A carboxylase carboxyl transferase subunit alpha</fullName>
            <shortName evidence="16">ACCase subunit alpha</shortName>
            <shortName evidence="16">Acetyl-CoA carboxylase carboxyltransferase subunit alpha</shortName>
            <ecNumber evidence="16">2.1.3.15</ecNumber>
        </recommendedName>
    </domain>
    <domain>
        <recommendedName>
            <fullName evidence="17">Acetyl-coenzyme A carboxylase carboxyl transferase subunit beta</fullName>
            <shortName evidence="17">ACCase subunit beta</shortName>
            <shortName evidence="17">Acetyl-CoA carboxylase carboxyltransferase subunit beta</shortName>
        </recommendedName>
    </domain>
</protein>
<evidence type="ECO:0000256" key="5">
    <source>
        <dbReference type="ARBA" id="ARBA00011664"/>
    </source>
</evidence>
<dbReference type="InterPro" id="IPR011763">
    <property type="entry name" value="COA_CT_C"/>
</dbReference>
<reference evidence="20 21" key="1">
    <citation type="journal article" date="2019" name="Nat. Microbiol.">
        <title>Mediterranean grassland soil C-N compound turnover is dependent on rainfall and depth, and is mediated by genomically divergent microorganisms.</title>
        <authorList>
            <person name="Diamond S."/>
            <person name="Andeer P.F."/>
            <person name="Li Z."/>
            <person name="Crits-Christoph A."/>
            <person name="Burstein D."/>
            <person name="Anantharaman K."/>
            <person name="Lane K.R."/>
            <person name="Thomas B.C."/>
            <person name="Pan C."/>
            <person name="Northen T.R."/>
            <person name="Banfield J.F."/>
        </authorList>
    </citation>
    <scope>NUCLEOTIDE SEQUENCE [LARGE SCALE GENOMIC DNA]</scope>
    <source>
        <strain evidence="20">NP_4</strain>
    </source>
</reference>
<dbReference type="InterPro" id="IPR011762">
    <property type="entry name" value="COA_CT_N"/>
</dbReference>
<feature type="domain" description="CoA carboxyltransferase C-terminal" evidence="19">
    <location>
        <begin position="274"/>
        <end position="523"/>
    </location>
</feature>
<evidence type="ECO:0000256" key="2">
    <source>
        <dbReference type="ARBA" id="ARBA00004956"/>
    </source>
</evidence>
<keyword evidence="7 16" id="KW-0444">Lipid biosynthesis</keyword>
<dbReference type="PANTHER" id="PTHR42853:SF3">
    <property type="entry name" value="ACETYL-COENZYME A CARBOXYLASE CARBOXYL TRANSFERASE SUBUNIT ALPHA, CHLOROPLASTIC"/>
    <property type="match status" value="1"/>
</dbReference>
<organism evidence="20 21">
    <name type="scientific">Candidatus Segetimicrobium genomatis</name>
    <dbReference type="NCBI Taxonomy" id="2569760"/>
    <lineage>
        <taxon>Bacteria</taxon>
        <taxon>Bacillati</taxon>
        <taxon>Candidatus Sysuimicrobiota</taxon>
        <taxon>Candidatus Sysuimicrobiia</taxon>
        <taxon>Candidatus Sysuimicrobiales</taxon>
        <taxon>Candidatus Segetimicrobiaceae</taxon>
        <taxon>Candidatus Segetimicrobium</taxon>
    </lineage>
</organism>
<dbReference type="GO" id="GO:0006633">
    <property type="term" value="P:fatty acid biosynthetic process"/>
    <property type="evidence" value="ECO:0007669"/>
    <property type="project" value="UniProtKB-KW"/>
</dbReference>
<evidence type="ECO:0000256" key="12">
    <source>
        <dbReference type="ARBA" id="ARBA00023098"/>
    </source>
</evidence>
<dbReference type="InterPro" id="IPR034733">
    <property type="entry name" value="AcCoA_carboxyl_beta"/>
</dbReference>
<comment type="subunit">
    <text evidence="16">Acetyl-CoA carboxylase is a heterohexamer composed of biotin carboxyl carrier protein (AccB), biotin carboxylase (AccC) and two subunits each of ACCase subunit alpha (AccA) and ACCase subunit beta (AccD).</text>
</comment>
<keyword evidence="10 16" id="KW-0276">Fatty acid metabolism</keyword>
<comment type="cofactor">
    <cofactor evidence="17">
        <name>Zn(2+)</name>
        <dbReference type="ChEBI" id="CHEBI:29105"/>
    </cofactor>
    <text evidence="17">Binds 1 zinc ion per subunit.</text>
</comment>
<evidence type="ECO:0000256" key="6">
    <source>
        <dbReference type="ARBA" id="ARBA00022490"/>
    </source>
</evidence>
<comment type="similarity">
    <text evidence="17">Belongs to the AccD/PCCB family.</text>
</comment>
<feature type="binding site" evidence="17">
    <location>
        <position position="9"/>
    </location>
    <ligand>
        <name>Zn(2+)</name>
        <dbReference type="ChEBI" id="CHEBI:29105"/>
    </ligand>
</feature>
<evidence type="ECO:0000256" key="7">
    <source>
        <dbReference type="ARBA" id="ARBA00022516"/>
    </source>
</evidence>
<dbReference type="NCBIfam" id="NF004344">
    <property type="entry name" value="PRK05724.1"/>
    <property type="match status" value="1"/>
</dbReference>
<dbReference type="GO" id="GO:0009317">
    <property type="term" value="C:acetyl-CoA carboxylase complex"/>
    <property type="evidence" value="ECO:0007669"/>
    <property type="project" value="InterPro"/>
</dbReference>
<evidence type="ECO:0000256" key="14">
    <source>
        <dbReference type="ARBA" id="ARBA00025280"/>
    </source>
</evidence>
<proteinExistence type="inferred from homology"/>
<dbReference type="UniPathway" id="UPA00655">
    <property type="reaction ID" value="UER00711"/>
</dbReference>
<keyword evidence="6 16" id="KW-0963">Cytoplasm</keyword>
<comment type="subcellular location">
    <subcellularLocation>
        <location evidence="1 16">Cytoplasm</location>
    </subcellularLocation>
</comment>
<evidence type="ECO:0000256" key="4">
    <source>
        <dbReference type="ARBA" id="ARBA00010284"/>
    </source>
</evidence>
<dbReference type="EC" id="2.1.3.15" evidence="16"/>
<dbReference type="Gene3D" id="3.90.226.10">
    <property type="entry name" value="2-enoyl-CoA Hydratase, Chain A, domain 1"/>
    <property type="match status" value="2"/>
</dbReference>
<feature type="domain" description="CoA carboxyltransferase N-terminal" evidence="18">
    <location>
        <begin position="2"/>
        <end position="271"/>
    </location>
</feature>
<feature type="zinc finger region" description="C4-type" evidence="17">
    <location>
        <begin position="6"/>
        <end position="28"/>
    </location>
</feature>
<comment type="function">
    <text evidence="14 17">Component of the acetyl coenzyme A carboxylase (ACC) complex. Biotin carboxylase (BC) catalyzes the carboxylation of biotin on its carrier protein (BCCP) and then the CO(2) group is transferred by the transcarboxylase to acetyl-CoA to form malonyl-CoA.</text>
</comment>
<evidence type="ECO:0000256" key="10">
    <source>
        <dbReference type="ARBA" id="ARBA00022832"/>
    </source>
</evidence>
<dbReference type="GO" id="GO:0005524">
    <property type="term" value="F:ATP binding"/>
    <property type="evidence" value="ECO:0007669"/>
    <property type="project" value="UniProtKB-KW"/>
</dbReference>
<dbReference type="AlphaFoldDB" id="A0A537KXQ2"/>
<comment type="similarity">
    <text evidence="4">In the N-terminal section; belongs to the AccD/PCCB family.</text>
</comment>
<feature type="binding site" evidence="17">
    <location>
        <position position="6"/>
    </location>
    <ligand>
        <name>Zn(2+)</name>
        <dbReference type="ChEBI" id="CHEBI:29105"/>
    </ligand>
</feature>